<feature type="domain" description="ShKT" evidence="2">
    <location>
        <begin position="97"/>
        <end position="130"/>
    </location>
</feature>
<dbReference type="InterPro" id="IPR003582">
    <property type="entry name" value="ShKT_dom"/>
</dbReference>
<sequence length="284" mass="31280">PVAMNSSSASRVLLLLLLTAAPLLALLQAPLPKLPEQALLPRMNILRDLIRTHGKHSKCKDNWDDCHLKKEKCYSETVKYNCLVTCNECHNTVDGVWCKDSHPQYCEELKGDCGNELATNLCQRTCQACEKVAVDGNGNTTGIASTSGAPIIPECMDYMDDCAKKVKECYLSHVKFMCLKTCLECNSGKDVLDDGIAEECKDKATTRMCKKWDSGGRSCEEGSMKALCRKFCSLCKDRCTKKNPPGYWVKDSEGSKDKSLICGTGADLINDVSGIDEVCCQNHV</sequence>
<dbReference type="AlphaFoldDB" id="A0AAV2PL37"/>
<feature type="non-terminal residue" evidence="3">
    <location>
        <position position="1"/>
    </location>
</feature>
<dbReference type="EMBL" id="CAXKWB010000162">
    <property type="protein sequence ID" value="CAL4059578.1"/>
    <property type="molecule type" value="Genomic_DNA"/>
</dbReference>
<accession>A0AAV2PL37</accession>
<name>A0AAV2PL37_MEGNR</name>
<proteinExistence type="predicted"/>
<feature type="chain" id="PRO_5043886867" description="ShKT domain-containing protein" evidence="1">
    <location>
        <begin position="26"/>
        <end position="284"/>
    </location>
</feature>
<evidence type="ECO:0000256" key="1">
    <source>
        <dbReference type="SAM" id="SignalP"/>
    </source>
</evidence>
<evidence type="ECO:0000259" key="2">
    <source>
        <dbReference type="SMART" id="SM00254"/>
    </source>
</evidence>
<evidence type="ECO:0000313" key="4">
    <source>
        <dbReference type="Proteomes" id="UP001497623"/>
    </source>
</evidence>
<feature type="signal peptide" evidence="1">
    <location>
        <begin position="1"/>
        <end position="25"/>
    </location>
</feature>
<protein>
    <recommendedName>
        <fullName evidence="2">ShKT domain-containing protein</fullName>
    </recommendedName>
</protein>
<dbReference type="SMART" id="SM00254">
    <property type="entry name" value="ShKT"/>
    <property type="match status" value="4"/>
</dbReference>
<feature type="domain" description="ShKT" evidence="2">
    <location>
        <begin position="154"/>
        <end position="186"/>
    </location>
</feature>
<keyword evidence="1" id="KW-0732">Signal</keyword>
<feature type="non-terminal residue" evidence="3">
    <location>
        <position position="284"/>
    </location>
</feature>
<organism evidence="3 4">
    <name type="scientific">Meganyctiphanes norvegica</name>
    <name type="common">Northern krill</name>
    <name type="synonym">Thysanopoda norvegica</name>
    <dbReference type="NCBI Taxonomy" id="48144"/>
    <lineage>
        <taxon>Eukaryota</taxon>
        <taxon>Metazoa</taxon>
        <taxon>Ecdysozoa</taxon>
        <taxon>Arthropoda</taxon>
        <taxon>Crustacea</taxon>
        <taxon>Multicrustacea</taxon>
        <taxon>Malacostraca</taxon>
        <taxon>Eumalacostraca</taxon>
        <taxon>Eucarida</taxon>
        <taxon>Euphausiacea</taxon>
        <taxon>Euphausiidae</taxon>
        <taxon>Meganyctiphanes</taxon>
    </lineage>
</organism>
<feature type="domain" description="ShKT" evidence="2">
    <location>
        <begin position="199"/>
        <end position="236"/>
    </location>
</feature>
<gene>
    <name evidence="3" type="ORF">MNOR_LOCUS700</name>
</gene>
<reference evidence="3 4" key="1">
    <citation type="submission" date="2024-05" db="EMBL/GenBank/DDBJ databases">
        <authorList>
            <person name="Wallberg A."/>
        </authorList>
    </citation>
    <scope>NUCLEOTIDE SEQUENCE [LARGE SCALE GENOMIC DNA]</scope>
</reference>
<feature type="domain" description="ShKT" evidence="2">
    <location>
        <begin position="58"/>
        <end position="90"/>
    </location>
</feature>
<dbReference type="Proteomes" id="UP001497623">
    <property type="component" value="Unassembled WGS sequence"/>
</dbReference>
<evidence type="ECO:0000313" key="3">
    <source>
        <dbReference type="EMBL" id="CAL4059578.1"/>
    </source>
</evidence>
<comment type="caution">
    <text evidence="3">The sequence shown here is derived from an EMBL/GenBank/DDBJ whole genome shotgun (WGS) entry which is preliminary data.</text>
</comment>
<keyword evidence="4" id="KW-1185">Reference proteome</keyword>